<name>A0A239MW49_9ACTN</name>
<dbReference type="Proteomes" id="UP000198318">
    <property type="component" value="Unassembled WGS sequence"/>
</dbReference>
<feature type="compositionally biased region" description="Basic and acidic residues" evidence="1">
    <location>
        <begin position="108"/>
        <end position="132"/>
    </location>
</feature>
<dbReference type="GO" id="GO:0005975">
    <property type="term" value="P:carbohydrate metabolic process"/>
    <property type="evidence" value="ECO:0007669"/>
    <property type="project" value="UniProtKB-ARBA"/>
</dbReference>
<dbReference type="PANTHER" id="PTHR20930">
    <property type="entry name" value="OVARIAN CARCINOMA ANTIGEN CA125-RELATED"/>
    <property type="match status" value="1"/>
</dbReference>
<gene>
    <name evidence="4" type="ORF">SAMN05443665_10321</name>
</gene>
<evidence type="ECO:0000313" key="5">
    <source>
        <dbReference type="Proteomes" id="UP000198318"/>
    </source>
</evidence>
<dbReference type="InterPro" id="IPR032350">
    <property type="entry name" value="Nbr1_FW"/>
</dbReference>
<dbReference type="Pfam" id="PF16158">
    <property type="entry name" value="N_BRCA1_IG"/>
    <property type="match status" value="1"/>
</dbReference>
<dbReference type="CDD" id="cd14947">
    <property type="entry name" value="NBR1_like"/>
    <property type="match status" value="1"/>
</dbReference>
<dbReference type="OrthoDB" id="166850at2"/>
<feature type="region of interest" description="Disordered" evidence="1">
    <location>
        <begin position="1"/>
        <end position="24"/>
    </location>
</feature>
<evidence type="ECO:0000313" key="4">
    <source>
        <dbReference type="EMBL" id="SNT46089.1"/>
    </source>
</evidence>
<feature type="transmembrane region" description="Helical" evidence="2">
    <location>
        <begin position="140"/>
        <end position="161"/>
    </location>
</feature>
<dbReference type="AlphaFoldDB" id="A0A239MW49"/>
<dbReference type="RefSeq" id="WP_143228143.1">
    <property type="nucleotide sequence ID" value="NZ_FZOR01000032.1"/>
</dbReference>
<keyword evidence="2" id="KW-0812">Transmembrane</keyword>
<proteinExistence type="predicted"/>
<feature type="compositionally biased region" description="Basic and acidic residues" evidence="1">
    <location>
        <begin position="15"/>
        <end position="24"/>
    </location>
</feature>
<dbReference type="GO" id="GO:0000407">
    <property type="term" value="C:phagophore assembly site"/>
    <property type="evidence" value="ECO:0007669"/>
    <property type="project" value="TreeGrafter"/>
</dbReference>
<keyword evidence="2" id="KW-0472">Membrane</keyword>
<accession>A0A239MW49</accession>
<keyword evidence="5" id="KW-1185">Reference proteome</keyword>
<evidence type="ECO:0000256" key="1">
    <source>
        <dbReference type="SAM" id="MobiDB-lite"/>
    </source>
</evidence>
<dbReference type="GO" id="GO:0043130">
    <property type="term" value="F:ubiquitin binding"/>
    <property type="evidence" value="ECO:0007669"/>
    <property type="project" value="TreeGrafter"/>
</dbReference>
<reference evidence="4 5" key="1">
    <citation type="submission" date="2017-06" db="EMBL/GenBank/DDBJ databases">
        <authorList>
            <person name="Kim H.J."/>
            <person name="Triplett B.A."/>
        </authorList>
    </citation>
    <scope>NUCLEOTIDE SEQUENCE [LARGE SCALE GENOMIC DNA]</scope>
    <source>
        <strain evidence="4 5">DSM 44715</strain>
    </source>
</reference>
<dbReference type="InterPro" id="IPR013783">
    <property type="entry name" value="Ig-like_fold"/>
</dbReference>
<dbReference type="Gene3D" id="2.60.40.10">
    <property type="entry name" value="Immunoglobulins"/>
    <property type="match status" value="1"/>
</dbReference>
<sequence length="303" mass="32521">MAEGAGSTPTEEPTEEKRERRERFAADLRDLRAAAGNPAFRTMAGRAGTVSHTTLHEAAKGIRFPSWPTTRAFVEACGGDVEEWRARWSAALGAEEEPGSESASGAEPDARAGADEHRDIVEVPGDGTDRPVRGRPARRHAAVAAVCGGLVIVGAVSWYLMRDDEEVRPRAGAAGVRETPPPSPLVSGDRSTFVRDVTIPDGTSVKAGRRFVKTWEIANSGTARWHGRFLQRADLPADNGTCSTPGKVRVPDTAPGKRVRISVPVVAPSRPGSCWVGWKMVDGRGQQFLPGARPIYFVVNVVE</sequence>
<dbReference type="PANTHER" id="PTHR20930:SF2">
    <property type="entry name" value="NEXT TO BRCA1 GENE 1 PROTEIN"/>
    <property type="match status" value="1"/>
</dbReference>
<feature type="region of interest" description="Disordered" evidence="1">
    <location>
        <begin position="93"/>
        <end position="135"/>
    </location>
</feature>
<feature type="region of interest" description="Disordered" evidence="1">
    <location>
        <begin position="171"/>
        <end position="190"/>
    </location>
</feature>
<feature type="domain" description="Nbr1 FW" evidence="3">
    <location>
        <begin position="198"/>
        <end position="288"/>
    </location>
</feature>
<dbReference type="EMBL" id="FZOR01000032">
    <property type="protein sequence ID" value="SNT46089.1"/>
    <property type="molecule type" value="Genomic_DNA"/>
</dbReference>
<evidence type="ECO:0000259" key="3">
    <source>
        <dbReference type="Pfam" id="PF16158"/>
    </source>
</evidence>
<organism evidence="4 5">
    <name type="scientific">Actinomadura meyerae</name>
    <dbReference type="NCBI Taxonomy" id="240840"/>
    <lineage>
        <taxon>Bacteria</taxon>
        <taxon>Bacillati</taxon>
        <taxon>Actinomycetota</taxon>
        <taxon>Actinomycetes</taxon>
        <taxon>Streptosporangiales</taxon>
        <taxon>Thermomonosporaceae</taxon>
        <taxon>Actinomadura</taxon>
    </lineage>
</organism>
<protein>
    <submittedName>
        <fullName evidence="4">Ig-like domain-containing protein</fullName>
    </submittedName>
</protein>
<evidence type="ECO:0000256" key="2">
    <source>
        <dbReference type="SAM" id="Phobius"/>
    </source>
</evidence>
<keyword evidence="2" id="KW-1133">Transmembrane helix</keyword>